<dbReference type="InterPro" id="IPR027417">
    <property type="entry name" value="P-loop_NTPase"/>
</dbReference>
<dbReference type="PROSITE" id="PS50893">
    <property type="entry name" value="ABC_TRANSPORTER_2"/>
    <property type="match status" value="1"/>
</dbReference>
<keyword evidence="2" id="KW-0547">Nucleotide-binding</keyword>
<protein>
    <submittedName>
        <fullName evidence="5">Diacetylchitobiose ABC transporter ATP-binding protein MsiK</fullName>
    </submittedName>
</protein>
<gene>
    <name evidence="5" type="primary">msiK_1</name>
    <name evidence="5" type="ORF">GCM10009839_04690</name>
</gene>
<keyword evidence="6" id="KW-1185">Reference proteome</keyword>
<dbReference type="SMART" id="SM00382">
    <property type="entry name" value="AAA"/>
    <property type="match status" value="1"/>
</dbReference>
<sequence length="456" mass="48420">MRPAGCKAPAAVTLRVGVVAGCGPFAPAAERRRVHGRARVLSRSPRVGSSEAGDKAALGEVPSLLRPSATRARPPFQLGSSGTFLPVEKECTMAGVVYQDASCVYPGAERPAVDKLNLEIADGEFLVLVGPSGCGKSTSLRMLAGLEEVSSGGIYIGDRDVTHLPPKDRDIAMVFQNYALYPHMTVAENMGFALKIAKIDKATISKRVEEAAKLLELTEYLGRKPKALSGGQRQRVAMGRAIVREPKVFLMDEPLSNLDAKLRVQTRTQIASLQRRLGITTVYVTHDQVEAMTMGDRVAVLKDGLLQQCDTPRAMYEKPANVFVAGFIGSPAMNLIEVPIVDGGVKFDGLTIPISRDALGVASGGGATTLTVGVRPESFDFVGSADGAIAATVNLVEELGADAFAYCSAVVGDHDVDLIVRVDARAVPMKGDTLYVRPRGSETHLFSATSGERVDA</sequence>
<dbReference type="Pfam" id="PF17912">
    <property type="entry name" value="OB_MalK"/>
    <property type="match status" value="1"/>
</dbReference>
<evidence type="ECO:0000256" key="3">
    <source>
        <dbReference type="ARBA" id="ARBA00022840"/>
    </source>
</evidence>
<dbReference type="InterPro" id="IPR017871">
    <property type="entry name" value="ABC_transporter-like_CS"/>
</dbReference>
<evidence type="ECO:0000256" key="1">
    <source>
        <dbReference type="ARBA" id="ARBA00022448"/>
    </source>
</evidence>
<dbReference type="Gene3D" id="2.40.50.100">
    <property type="match status" value="1"/>
</dbReference>
<keyword evidence="1" id="KW-0813">Transport</keyword>
<dbReference type="Gene3D" id="3.40.50.300">
    <property type="entry name" value="P-loop containing nucleotide triphosphate hydrolases"/>
    <property type="match status" value="1"/>
</dbReference>
<dbReference type="InterPro" id="IPR015855">
    <property type="entry name" value="ABC_transpr_MalK-like"/>
</dbReference>
<dbReference type="InterPro" id="IPR012340">
    <property type="entry name" value="NA-bd_OB-fold"/>
</dbReference>
<dbReference type="InterPro" id="IPR008995">
    <property type="entry name" value="Mo/tungstate-bd_C_term_dom"/>
</dbReference>
<feature type="domain" description="ABC transporter" evidence="4">
    <location>
        <begin position="96"/>
        <end position="328"/>
    </location>
</feature>
<dbReference type="Proteomes" id="UP001500751">
    <property type="component" value="Unassembled WGS sequence"/>
</dbReference>
<organism evidence="5 6">
    <name type="scientific">Catenulispora yoronensis</name>
    <dbReference type="NCBI Taxonomy" id="450799"/>
    <lineage>
        <taxon>Bacteria</taxon>
        <taxon>Bacillati</taxon>
        <taxon>Actinomycetota</taxon>
        <taxon>Actinomycetes</taxon>
        <taxon>Catenulisporales</taxon>
        <taxon>Catenulisporaceae</taxon>
        <taxon>Catenulispora</taxon>
    </lineage>
</organism>
<dbReference type="PANTHER" id="PTHR43875:SF1">
    <property type="entry name" value="OSMOPROTECTIVE COMPOUNDS UPTAKE ATP-BINDING PROTEIN GGTA"/>
    <property type="match status" value="1"/>
</dbReference>
<dbReference type="GO" id="GO:0005524">
    <property type="term" value="F:ATP binding"/>
    <property type="evidence" value="ECO:0007669"/>
    <property type="project" value="UniProtKB-KW"/>
</dbReference>
<dbReference type="Gene3D" id="2.40.50.140">
    <property type="entry name" value="Nucleic acid-binding proteins"/>
    <property type="match status" value="1"/>
</dbReference>
<keyword evidence="3 5" id="KW-0067">ATP-binding</keyword>
<name>A0ABN2TL42_9ACTN</name>
<dbReference type="CDD" id="cd03301">
    <property type="entry name" value="ABC_MalK_N"/>
    <property type="match status" value="1"/>
</dbReference>
<evidence type="ECO:0000313" key="6">
    <source>
        <dbReference type="Proteomes" id="UP001500751"/>
    </source>
</evidence>
<dbReference type="NCBIfam" id="NF008653">
    <property type="entry name" value="PRK11650.1"/>
    <property type="match status" value="1"/>
</dbReference>
<dbReference type="PROSITE" id="PS00211">
    <property type="entry name" value="ABC_TRANSPORTER_1"/>
    <property type="match status" value="1"/>
</dbReference>
<evidence type="ECO:0000259" key="4">
    <source>
        <dbReference type="PROSITE" id="PS50893"/>
    </source>
</evidence>
<evidence type="ECO:0000313" key="5">
    <source>
        <dbReference type="EMBL" id="GAA2013106.1"/>
    </source>
</evidence>
<dbReference type="InterPro" id="IPR040582">
    <property type="entry name" value="OB_MalK-like"/>
</dbReference>
<reference evidence="5 6" key="1">
    <citation type="journal article" date="2019" name="Int. J. Syst. Evol. Microbiol.">
        <title>The Global Catalogue of Microorganisms (GCM) 10K type strain sequencing project: providing services to taxonomists for standard genome sequencing and annotation.</title>
        <authorList>
            <consortium name="The Broad Institute Genomics Platform"/>
            <consortium name="The Broad Institute Genome Sequencing Center for Infectious Disease"/>
            <person name="Wu L."/>
            <person name="Ma J."/>
        </authorList>
    </citation>
    <scope>NUCLEOTIDE SEQUENCE [LARGE SCALE GENOMIC DNA]</scope>
    <source>
        <strain evidence="5 6">JCM 16014</strain>
    </source>
</reference>
<dbReference type="PANTHER" id="PTHR43875">
    <property type="entry name" value="MALTODEXTRIN IMPORT ATP-BINDING PROTEIN MSMX"/>
    <property type="match status" value="1"/>
</dbReference>
<dbReference type="InterPro" id="IPR047641">
    <property type="entry name" value="ABC_transpr_MalK/UgpC-like"/>
</dbReference>
<dbReference type="SUPFAM" id="SSF52540">
    <property type="entry name" value="P-loop containing nucleoside triphosphate hydrolases"/>
    <property type="match status" value="1"/>
</dbReference>
<dbReference type="EMBL" id="BAAAQN010000002">
    <property type="protein sequence ID" value="GAA2013106.1"/>
    <property type="molecule type" value="Genomic_DNA"/>
</dbReference>
<accession>A0ABN2TL42</accession>
<dbReference type="InterPro" id="IPR003439">
    <property type="entry name" value="ABC_transporter-like_ATP-bd"/>
</dbReference>
<evidence type="ECO:0000256" key="2">
    <source>
        <dbReference type="ARBA" id="ARBA00022741"/>
    </source>
</evidence>
<dbReference type="InterPro" id="IPR003593">
    <property type="entry name" value="AAA+_ATPase"/>
</dbReference>
<dbReference type="Pfam" id="PF00005">
    <property type="entry name" value="ABC_tran"/>
    <property type="match status" value="1"/>
</dbReference>
<dbReference type="SUPFAM" id="SSF50331">
    <property type="entry name" value="MOP-like"/>
    <property type="match status" value="1"/>
</dbReference>
<comment type="caution">
    <text evidence="5">The sequence shown here is derived from an EMBL/GenBank/DDBJ whole genome shotgun (WGS) entry which is preliminary data.</text>
</comment>
<proteinExistence type="predicted"/>